<gene>
    <name evidence="1" type="ORF">VSDG_09638</name>
</gene>
<keyword evidence="2" id="KW-1185">Reference proteome</keyword>
<dbReference type="EMBL" id="LJZO01000078">
    <property type="protein sequence ID" value="ROV87672.1"/>
    <property type="molecule type" value="Genomic_DNA"/>
</dbReference>
<comment type="caution">
    <text evidence="1">The sequence shown here is derived from an EMBL/GenBank/DDBJ whole genome shotgun (WGS) entry which is preliminary data.</text>
</comment>
<proteinExistence type="predicted"/>
<dbReference type="Proteomes" id="UP000284375">
    <property type="component" value="Unassembled WGS sequence"/>
</dbReference>
<protein>
    <submittedName>
        <fullName evidence="1">Uncharacterized protein</fullName>
    </submittedName>
</protein>
<evidence type="ECO:0000313" key="1">
    <source>
        <dbReference type="EMBL" id="ROV87672.1"/>
    </source>
</evidence>
<accession>A0A423VA05</accession>
<sequence length="59" mass="6141">MEERSDRISWATLKVGGEDLVEYLVGVAETRVNANAMSLVGVGIGDGICVEVEEGSSAA</sequence>
<name>A0A423VA05_CYTCH</name>
<reference evidence="1 2" key="1">
    <citation type="submission" date="2015-09" db="EMBL/GenBank/DDBJ databases">
        <title>Host preference determinants of Valsa canker pathogens revealed by comparative genomics.</title>
        <authorList>
            <person name="Yin Z."/>
            <person name="Huang L."/>
        </authorList>
    </citation>
    <scope>NUCLEOTIDE SEQUENCE [LARGE SCALE GENOMIC DNA]</scope>
    <source>
        <strain evidence="1 2">YSFL</strain>
    </source>
</reference>
<evidence type="ECO:0000313" key="2">
    <source>
        <dbReference type="Proteomes" id="UP000284375"/>
    </source>
</evidence>
<dbReference type="AlphaFoldDB" id="A0A423VA05"/>
<organism evidence="1 2">
    <name type="scientific">Cytospora chrysosperma</name>
    <name type="common">Cytospora canker fungus</name>
    <name type="synonym">Sphaeria chrysosperma</name>
    <dbReference type="NCBI Taxonomy" id="252740"/>
    <lineage>
        <taxon>Eukaryota</taxon>
        <taxon>Fungi</taxon>
        <taxon>Dikarya</taxon>
        <taxon>Ascomycota</taxon>
        <taxon>Pezizomycotina</taxon>
        <taxon>Sordariomycetes</taxon>
        <taxon>Sordariomycetidae</taxon>
        <taxon>Diaporthales</taxon>
        <taxon>Cytosporaceae</taxon>
        <taxon>Cytospora</taxon>
    </lineage>
</organism>